<proteinExistence type="predicted"/>
<evidence type="ECO:0000313" key="1">
    <source>
        <dbReference type="EMBL" id="MBR0577470.1"/>
    </source>
</evidence>
<accession>A0A941CRJ7</accession>
<keyword evidence="2" id="KW-1185">Reference proteome</keyword>
<protein>
    <recommendedName>
        <fullName evidence="3">DUF4259 domain-containing protein</fullName>
    </recommendedName>
</protein>
<reference evidence="1" key="1">
    <citation type="submission" date="2021-04" db="EMBL/GenBank/DDBJ databases">
        <title>Proteiniclasticum sedimins sp. nov., an obligate anaerobic bacterium isolated from anaerobic sludge.</title>
        <authorList>
            <person name="Liu J."/>
        </authorList>
    </citation>
    <scope>NUCLEOTIDE SEQUENCE</scope>
    <source>
        <strain evidence="1">BAD-10</strain>
    </source>
</reference>
<evidence type="ECO:0008006" key="3">
    <source>
        <dbReference type="Google" id="ProtNLM"/>
    </source>
</evidence>
<sequence length="117" mass="13702">MASWGPKLYQDDIANDIKNYYIDLLKLGKTNIEVTNKLIDRYQEEISDVDDASVFWFVLADLQWDLGNLLPNVKESALKFLSEGSNLRRWQEENQKEAKIRKKILEDLEQKLNSPMP</sequence>
<dbReference type="RefSeq" id="WP_211802861.1">
    <property type="nucleotide sequence ID" value="NZ_JAGSCS010000042.1"/>
</dbReference>
<dbReference type="AlphaFoldDB" id="A0A941CRJ7"/>
<dbReference type="EMBL" id="JAGSCS010000042">
    <property type="protein sequence ID" value="MBR0577470.1"/>
    <property type="molecule type" value="Genomic_DNA"/>
</dbReference>
<organism evidence="1 2">
    <name type="scientific">Proteiniclasticum sediminis</name>
    <dbReference type="NCBI Taxonomy" id="2804028"/>
    <lineage>
        <taxon>Bacteria</taxon>
        <taxon>Bacillati</taxon>
        <taxon>Bacillota</taxon>
        <taxon>Clostridia</taxon>
        <taxon>Eubacteriales</taxon>
        <taxon>Clostridiaceae</taxon>
        <taxon>Proteiniclasticum</taxon>
    </lineage>
</organism>
<gene>
    <name evidence="1" type="ORF">KCG48_14265</name>
</gene>
<dbReference type="Proteomes" id="UP000675379">
    <property type="component" value="Unassembled WGS sequence"/>
</dbReference>
<evidence type="ECO:0000313" key="2">
    <source>
        <dbReference type="Proteomes" id="UP000675379"/>
    </source>
</evidence>
<name>A0A941CRJ7_9CLOT</name>
<comment type="caution">
    <text evidence="1">The sequence shown here is derived from an EMBL/GenBank/DDBJ whole genome shotgun (WGS) entry which is preliminary data.</text>
</comment>